<comment type="caution">
    <text evidence="2">The sequence shown here is derived from an EMBL/GenBank/DDBJ whole genome shotgun (WGS) entry which is preliminary data.</text>
</comment>
<name>A0ABW8QE58_9FLAO</name>
<keyword evidence="1" id="KW-0175">Coiled coil</keyword>
<evidence type="ECO:0000313" key="2">
    <source>
        <dbReference type="EMBL" id="MFK8294392.1"/>
    </source>
</evidence>
<feature type="coiled-coil region" evidence="1">
    <location>
        <begin position="31"/>
        <end position="72"/>
    </location>
</feature>
<reference evidence="2 3" key="1">
    <citation type="journal article" date="2016" name="Sci. Rep.">
        <title>Whole genome sequencing identifies a novel species of the genus Capnocytophaga isolated from dog and cat bite wounds in humans.</title>
        <authorList>
            <person name="Zangenah S."/>
            <person name="Abbasi N."/>
            <person name="Andersson A.F."/>
            <person name="Bergman P."/>
        </authorList>
    </citation>
    <scope>NUCLEOTIDE SEQUENCE [LARGE SCALE GENOMIC DNA]</scope>
    <source>
        <strain evidence="2 3">W5</strain>
    </source>
</reference>
<gene>
    <name evidence="2" type="ORF">ACI76L_11410</name>
</gene>
<organism evidence="2 3">
    <name type="scientific">Capnocytophaga stomatis</name>
    <dbReference type="NCBI Taxonomy" id="1848904"/>
    <lineage>
        <taxon>Bacteria</taxon>
        <taxon>Pseudomonadati</taxon>
        <taxon>Bacteroidota</taxon>
        <taxon>Flavobacteriia</taxon>
        <taxon>Flavobacteriales</taxon>
        <taxon>Flavobacteriaceae</taxon>
        <taxon>Capnocytophaga</taxon>
    </lineage>
</organism>
<proteinExistence type="predicted"/>
<evidence type="ECO:0000256" key="1">
    <source>
        <dbReference type="SAM" id="Coils"/>
    </source>
</evidence>
<dbReference type="Proteomes" id="UP001622370">
    <property type="component" value="Unassembled WGS sequence"/>
</dbReference>
<evidence type="ECO:0000313" key="3">
    <source>
        <dbReference type="Proteomes" id="UP001622370"/>
    </source>
</evidence>
<keyword evidence="3" id="KW-1185">Reference proteome</keyword>
<sequence length="102" mass="11746">MAKSFAEKLVQLQLLIDGLKQFKDNLPAGVTEESIVKLEKFKAELESLNSQKESAKAEAKQLTNLINKKTKEMDKFYANARKRVKLDIDFVLWKKFGINDKK</sequence>
<dbReference type="RefSeq" id="WP_203966938.1">
    <property type="nucleotide sequence ID" value="NZ_BOPJ01000006.1"/>
</dbReference>
<accession>A0ABW8QE58</accession>
<dbReference type="EMBL" id="JBJGWJ010000010">
    <property type="protein sequence ID" value="MFK8294392.1"/>
    <property type="molecule type" value="Genomic_DNA"/>
</dbReference>
<protein>
    <submittedName>
        <fullName evidence="2">Membrane-binding protein</fullName>
    </submittedName>
</protein>